<dbReference type="KEGG" id="mher:K3U94_22090"/>
<dbReference type="InterPro" id="IPR009467">
    <property type="entry name" value="Glycolipid-bd_prot_put"/>
</dbReference>
<reference evidence="1" key="1">
    <citation type="submission" date="2021-08" db="EMBL/GenBank/DDBJ databases">
        <title>Whole genome sequencing of non-tuberculosis mycobacteria type-strains.</title>
        <authorList>
            <person name="Igarashi Y."/>
            <person name="Osugi A."/>
            <person name="Mitarai S."/>
        </authorList>
    </citation>
    <scope>NUCLEOTIDE SEQUENCE</scope>
    <source>
        <strain evidence="1">JCM 30995</strain>
    </source>
</reference>
<gene>
    <name evidence="1" type="ORF">K3U94_22090</name>
</gene>
<dbReference type="AlphaFoldDB" id="A0A9X7WG02"/>
<accession>A0A9X7WG02</accession>
<dbReference type="EMBL" id="CP080997">
    <property type="protein sequence ID" value="QZA07575.1"/>
    <property type="molecule type" value="Genomic_DNA"/>
</dbReference>
<protein>
    <submittedName>
        <fullName evidence="1">Glycolipid-binding domain-containing protein</fullName>
    </submittedName>
</protein>
<dbReference type="Proteomes" id="UP000825008">
    <property type="component" value="Chromosome"/>
</dbReference>
<proteinExistence type="predicted"/>
<dbReference type="Pfam" id="PF06475">
    <property type="entry name" value="Glycolipid_bind"/>
    <property type="match status" value="1"/>
</dbReference>
<evidence type="ECO:0000313" key="1">
    <source>
        <dbReference type="EMBL" id="QZA07575.1"/>
    </source>
</evidence>
<organism evidence="1 2">
    <name type="scientific">Mycolicibacter heraklionensis</name>
    <dbReference type="NCBI Taxonomy" id="512402"/>
    <lineage>
        <taxon>Bacteria</taxon>
        <taxon>Bacillati</taxon>
        <taxon>Actinomycetota</taxon>
        <taxon>Actinomycetes</taxon>
        <taxon>Mycobacteriales</taxon>
        <taxon>Mycobacteriaceae</taxon>
        <taxon>Mycolicibacter</taxon>
    </lineage>
</organism>
<sequence>MSLRTGGLTADRWAVAYGGLVSAAPSGPWPAILTWRAPDAPRMESVRVQLSGNRIRANGRIVAGATAEHPAFGVYYDLHTDESGATKRLGLTVTLAERERQLVIARDEENMWLVTDARGQSRAGYDGALDIDMLFSPFFNTLPIRRARLQERSAAITLPTLYLNLPDMSVVAATASYSSAGNRSGIKVITPGTDARGTTVTVDADGFVIDYPGLATRI</sequence>
<dbReference type="SUPFAM" id="SSF159275">
    <property type="entry name" value="PA1994-like"/>
    <property type="match status" value="1"/>
</dbReference>
<name>A0A9X7WG02_9MYCO</name>
<evidence type="ECO:0000313" key="2">
    <source>
        <dbReference type="Proteomes" id="UP000825008"/>
    </source>
</evidence>